<sequence>MNLILNDGPHPFLVDGHFVKFIDLSSLKISNLNMGRIVCIEGKNPRNLLKTKSIFYYYNK</sequence>
<reference evidence="1" key="1">
    <citation type="submission" date="2019-11" db="EMBL/GenBank/DDBJ databases">
        <authorList>
            <person name="Feng L."/>
        </authorList>
    </citation>
    <scope>NUCLEOTIDE SEQUENCE</scope>
    <source>
        <strain evidence="1">ElimosumLFYP34</strain>
    </source>
</reference>
<protein>
    <submittedName>
        <fullName evidence="1">Uncharacterized protein</fullName>
    </submittedName>
</protein>
<dbReference type="AlphaFoldDB" id="A0A6N3EA06"/>
<accession>A0A6N3EA06</accession>
<organism evidence="1">
    <name type="scientific">Eubacterium limosum</name>
    <dbReference type="NCBI Taxonomy" id="1736"/>
    <lineage>
        <taxon>Bacteria</taxon>
        <taxon>Bacillati</taxon>
        <taxon>Bacillota</taxon>
        <taxon>Clostridia</taxon>
        <taxon>Eubacteriales</taxon>
        <taxon>Eubacteriaceae</taxon>
        <taxon>Eubacterium</taxon>
    </lineage>
</organism>
<name>A0A6N3EA06_EUBLI</name>
<dbReference type="EMBL" id="CACRTR010000010">
    <property type="protein sequence ID" value="VYU35293.1"/>
    <property type="molecule type" value="Genomic_DNA"/>
</dbReference>
<proteinExistence type="predicted"/>
<gene>
    <name evidence="1" type="ORF">ELLFYP34_03326</name>
</gene>
<evidence type="ECO:0000313" key="1">
    <source>
        <dbReference type="EMBL" id="VYU35293.1"/>
    </source>
</evidence>